<sequence length="133" mass="15119">MIISKKKSKARERLAYQHTIRHFLFFQGYIFIEYCLIHHGVTKVDILIKGRTFHGGVSMQKKSTKIIHFTHRGKQEKYWEQNDEPAPSSNPPAAPNLESIFDELIQGALNGVAVTIYKSARLVLAEAVIPVSK</sequence>
<dbReference type="Proteomes" id="UP001175228">
    <property type="component" value="Unassembled WGS sequence"/>
</dbReference>
<name>A0AA39Q4U5_9AGAR</name>
<evidence type="ECO:0000256" key="1">
    <source>
        <dbReference type="SAM" id="MobiDB-lite"/>
    </source>
</evidence>
<feature type="region of interest" description="Disordered" evidence="1">
    <location>
        <begin position="74"/>
        <end position="95"/>
    </location>
</feature>
<dbReference type="AlphaFoldDB" id="A0AA39Q4U5"/>
<organism evidence="2 3">
    <name type="scientific">Armillaria luteobubalina</name>
    <dbReference type="NCBI Taxonomy" id="153913"/>
    <lineage>
        <taxon>Eukaryota</taxon>
        <taxon>Fungi</taxon>
        <taxon>Dikarya</taxon>
        <taxon>Basidiomycota</taxon>
        <taxon>Agaricomycotina</taxon>
        <taxon>Agaricomycetes</taxon>
        <taxon>Agaricomycetidae</taxon>
        <taxon>Agaricales</taxon>
        <taxon>Marasmiineae</taxon>
        <taxon>Physalacriaceae</taxon>
        <taxon>Armillaria</taxon>
    </lineage>
</organism>
<protein>
    <submittedName>
        <fullName evidence="2">Uncharacterized protein</fullName>
    </submittedName>
</protein>
<comment type="caution">
    <text evidence="2">The sequence shown here is derived from an EMBL/GenBank/DDBJ whole genome shotgun (WGS) entry which is preliminary data.</text>
</comment>
<dbReference type="EMBL" id="JAUEPU010000016">
    <property type="protein sequence ID" value="KAK0496180.1"/>
    <property type="molecule type" value="Genomic_DNA"/>
</dbReference>
<evidence type="ECO:0000313" key="3">
    <source>
        <dbReference type="Proteomes" id="UP001175228"/>
    </source>
</evidence>
<gene>
    <name evidence="2" type="ORF">EDD18DRAFT_1106057</name>
</gene>
<keyword evidence="3" id="KW-1185">Reference proteome</keyword>
<accession>A0AA39Q4U5</accession>
<reference evidence="2" key="1">
    <citation type="submission" date="2023-06" db="EMBL/GenBank/DDBJ databases">
        <authorList>
            <consortium name="Lawrence Berkeley National Laboratory"/>
            <person name="Ahrendt S."/>
            <person name="Sahu N."/>
            <person name="Indic B."/>
            <person name="Wong-Bajracharya J."/>
            <person name="Merenyi Z."/>
            <person name="Ke H.-M."/>
            <person name="Monk M."/>
            <person name="Kocsube S."/>
            <person name="Drula E."/>
            <person name="Lipzen A."/>
            <person name="Balint B."/>
            <person name="Henrissat B."/>
            <person name="Andreopoulos B."/>
            <person name="Martin F.M."/>
            <person name="Harder C.B."/>
            <person name="Rigling D."/>
            <person name="Ford K.L."/>
            <person name="Foster G.D."/>
            <person name="Pangilinan J."/>
            <person name="Papanicolaou A."/>
            <person name="Barry K."/>
            <person name="LaButti K."/>
            <person name="Viragh M."/>
            <person name="Koriabine M."/>
            <person name="Yan M."/>
            <person name="Riley R."/>
            <person name="Champramary S."/>
            <person name="Plett K.L."/>
            <person name="Tsai I.J."/>
            <person name="Slot J."/>
            <person name="Sipos G."/>
            <person name="Plett J."/>
            <person name="Nagy L.G."/>
            <person name="Grigoriev I.V."/>
        </authorList>
    </citation>
    <scope>NUCLEOTIDE SEQUENCE</scope>
    <source>
        <strain evidence="2">HWK02</strain>
    </source>
</reference>
<evidence type="ECO:0000313" key="2">
    <source>
        <dbReference type="EMBL" id="KAK0496180.1"/>
    </source>
</evidence>
<proteinExistence type="predicted"/>